<reference evidence="2 3" key="1">
    <citation type="submission" date="2019-05" db="EMBL/GenBank/DDBJ databases">
        <title>Emergence of the Ug99 lineage of the wheat stem rust pathogen through somatic hybridization.</title>
        <authorList>
            <person name="Li F."/>
            <person name="Upadhyaya N.M."/>
            <person name="Sperschneider J."/>
            <person name="Matny O."/>
            <person name="Nguyen-Phuc H."/>
            <person name="Mago R."/>
            <person name="Raley C."/>
            <person name="Miller M.E."/>
            <person name="Silverstein K.A.T."/>
            <person name="Henningsen E."/>
            <person name="Hirsch C.D."/>
            <person name="Visser B."/>
            <person name="Pretorius Z.A."/>
            <person name="Steffenson B.J."/>
            <person name="Schwessinger B."/>
            <person name="Dodds P.N."/>
            <person name="Figueroa M."/>
        </authorList>
    </citation>
    <scope>NUCLEOTIDE SEQUENCE [LARGE SCALE GENOMIC DNA]</scope>
    <source>
        <strain evidence="2">21-0</strain>
    </source>
</reference>
<dbReference type="Proteomes" id="UP000324748">
    <property type="component" value="Unassembled WGS sequence"/>
</dbReference>
<protein>
    <recommendedName>
        <fullName evidence="4">Secreted protein</fullName>
    </recommendedName>
</protein>
<feature type="chain" id="PRO_5022979632" description="Secreted protein" evidence="1">
    <location>
        <begin position="21"/>
        <end position="214"/>
    </location>
</feature>
<feature type="signal peptide" evidence="1">
    <location>
        <begin position="1"/>
        <end position="20"/>
    </location>
</feature>
<accession>A0A5B0NNX1</accession>
<keyword evidence="1" id="KW-0732">Signal</keyword>
<dbReference type="AlphaFoldDB" id="A0A5B0NNX1"/>
<organism evidence="2 3">
    <name type="scientific">Puccinia graminis f. sp. tritici</name>
    <dbReference type="NCBI Taxonomy" id="56615"/>
    <lineage>
        <taxon>Eukaryota</taxon>
        <taxon>Fungi</taxon>
        <taxon>Dikarya</taxon>
        <taxon>Basidiomycota</taxon>
        <taxon>Pucciniomycotina</taxon>
        <taxon>Pucciniomycetes</taxon>
        <taxon>Pucciniales</taxon>
        <taxon>Pucciniaceae</taxon>
        <taxon>Puccinia</taxon>
    </lineage>
</organism>
<name>A0A5B0NNX1_PUCGR</name>
<comment type="caution">
    <text evidence="2">The sequence shown here is derived from an EMBL/GenBank/DDBJ whole genome shotgun (WGS) entry which is preliminary data.</text>
</comment>
<keyword evidence="3" id="KW-1185">Reference proteome</keyword>
<evidence type="ECO:0000313" key="2">
    <source>
        <dbReference type="EMBL" id="KAA1089659.1"/>
    </source>
</evidence>
<proteinExistence type="predicted"/>
<evidence type="ECO:0000313" key="3">
    <source>
        <dbReference type="Proteomes" id="UP000324748"/>
    </source>
</evidence>
<dbReference type="OrthoDB" id="2505640at2759"/>
<evidence type="ECO:0000256" key="1">
    <source>
        <dbReference type="SAM" id="SignalP"/>
    </source>
</evidence>
<gene>
    <name evidence="2" type="ORF">PGT21_026327</name>
</gene>
<dbReference type="EMBL" id="VSWC01000093">
    <property type="protein sequence ID" value="KAA1089659.1"/>
    <property type="molecule type" value="Genomic_DNA"/>
</dbReference>
<sequence>MVSVVALITLLSVVFAVAHGKEVANNNEKALDAKFYIGLDAGFCGGGWLSSRCSWVNSYVNSFSTGCFGVNFMGNWNYNGGIFIKAVDSPTQHSRRAISLDADQLFRRADDSQVKCVNQKGESQMFMKEDCAKAAHQLAENKESTATVGGCKLSLTSPEGDVKPKAASGRSLEKAVNHILKACGNSASAKDTEHAPKDLNSEKQVALLLSKGDS</sequence>
<evidence type="ECO:0008006" key="4">
    <source>
        <dbReference type="Google" id="ProtNLM"/>
    </source>
</evidence>